<dbReference type="InterPro" id="IPR005119">
    <property type="entry name" value="LysR_subst-bd"/>
</dbReference>
<dbReference type="PANTHER" id="PTHR30419:SF8">
    <property type="entry name" value="NITROGEN ASSIMILATION TRANSCRIPTIONAL ACTIVATOR-RELATED"/>
    <property type="match status" value="1"/>
</dbReference>
<keyword evidence="3" id="KW-0238">DNA-binding</keyword>
<dbReference type="RefSeq" id="WP_252849954.1">
    <property type="nucleotide sequence ID" value="NZ_BAPW01000047.1"/>
</dbReference>
<protein>
    <submittedName>
        <fullName evidence="6">LysR family transcriptional regulator</fullName>
    </submittedName>
</protein>
<proteinExistence type="inferred from homology"/>
<sequence length="303" mass="33733">MSSHQITFRELSHFLAVVSQGGFVRASQALNISQPSVSQSIRSLEAKIGAALILRGRRSISLTEKGQIFLRYAERTLNEEVTLRERLSETREAIDGPLHVTVPPAIASICFPGIIDVFCRTYPEVTLEIDECPSDRLIPRLRSGRTEIAALILPVTEKDIHLHPLGSDQLCLVVPDTHLLGGARSIRLVDMLEERLVLLREDFKINRFIAQAYAEHGAQPQVAGRTSDIYLLMAMVRAGVGLGIVPSLLCHGQWMQGLSTLRMMDPTISFDLVMATRKNHVLSRAAEAWTRVCQEHFADNRHG</sequence>
<dbReference type="Pfam" id="PF03466">
    <property type="entry name" value="LysR_substrate"/>
    <property type="match status" value="1"/>
</dbReference>
<evidence type="ECO:0000256" key="1">
    <source>
        <dbReference type="ARBA" id="ARBA00009437"/>
    </source>
</evidence>
<keyword evidence="7" id="KW-1185">Reference proteome</keyword>
<dbReference type="Pfam" id="PF00126">
    <property type="entry name" value="HTH_1"/>
    <property type="match status" value="1"/>
</dbReference>
<comment type="similarity">
    <text evidence="1">Belongs to the LysR transcriptional regulatory family.</text>
</comment>
<dbReference type="PROSITE" id="PS50931">
    <property type="entry name" value="HTH_LYSR"/>
    <property type="match status" value="1"/>
</dbReference>
<dbReference type="Gene3D" id="1.10.10.10">
    <property type="entry name" value="Winged helix-like DNA-binding domain superfamily/Winged helix DNA-binding domain"/>
    <property type="match status" value="1"/>
</dbReference>
<dbReference type="Proteomes" id="UP001523401">
    <property type="component" value="Unassembled WGS sequence"/>
</dbReference>
<evidence type="ECO:0000313" key="6">
    <source>
        <dbReference type="EMBL" id="MCO6160958.1"/>
    </source>
</evidence>
<dbReference type="EMBL" id="JAMXQU010000012">
    <property type="protein sequence ID" value="MCO6160958.1"/>
    <property type="molecule type" value="Genomic_DNA"/>
</dbReference>
<keyword evidence="2" id="KW-0805">Transcription regulation</keyword>
<comment type="caution">
    <text evidence="6">The sequence shown here is derived from an EMBL/GenBank/DDBJ whole genome shotgun (WGS) entry which is preliminary data.</text>
</comment>
<feature type="domain" description="HTH lysR-type" evidence="5">
    <location>
        <begin position="6"/>
        <end position="63"/>
    </location>
</feature>
<evidence type="ECO:0000313" key="7">
    <source>
        <dbReference type="Proteomes" id="UP001523401"/>
    </source>
</evidence>
<dbReference type="CDD" id="cd05466">
    <property type="entry name" value="PBP2_LTTR_substrate"/>
    <property type="match status" value="1"/>
</dbReference>
<dbReference type="InterPro" id="IPR036390">
    <property type="entry name" value="WH_DNA-bd_sf"/>
</dbReference>
<evidence type="ECO:0000259" key="5">
    <source>
        <dbReference type="PROSITE" id="PS50931"/>
    </source>
</evidence>
<dbReference type="PRINTS" id="PR00039">
    <property type="entry name" value="HTHLYSR"/>
</dbReference>
<evidence type="ECO:0000256" key="3">
    <source>
        <dbReference type="ARBA" id="ARBA00023125"/>
    </source>
</evidence>
<reference evidence="6 7" key="1">
    <citation type="submission" date="2022-06" db="EMBL/GenBank/DDBJ databases">
        <title>Whole-genome of Asaia lannensis strain LMG 27011T.</title>
        <authorList>
            <person name="Sombolestani A."/>
        </authorList>
    </citation>
    <scope>NUCLEOTIDE SEQUENCE [LARGE SCALE GENOMIC DNA]</scope>
    <source>
        <strain evidence="6 7">NBRC 102526</strain>
    </source>
</reference>
<dbReference type="InterPro" id="IPR050950">
    <property type="entry name" value="HTH-type_LysR_regulators"/>
</dbReference>
<organism evidence="6 7">
    <name type="scientific">Asaia lannensis NBRC 102526</name>
    <dbReference type="NCBI Taxonomy" id="1307926"/>
    <lineage>
        <taxon>Bacteria</taxon>
        <taxon>Pseudomonadati</taxon>
        <taxon>Pseudomonadota</taxon>
        <taxon>Alphaproteobacteria</taxon>
        <taxon>Acetobacterales</taxon>
        <taxon>Acetobacteraceae</taxon>
        <taxon>Asaia</taxon>
    </lineage>
</organism>
<dbReference type="Gene3D" id="3.40.190.290">
    <property type="match status" value="1"/>
</dbReference>
<evidence type="ECO:0000256" key="2">
    <source>
        <dbReference type="ARBA" id="ARBA00023015"/>
    </source>
</evidence>
<gene>
    <name evidence="6" type="ORF">NF685_13035</name>
</gene>
<dbReference type="SUPFAM" id="SSF53850">
    <property type="entry name" value="Periplasmic binding protein-like II"/>
    <property type="match status" value="1"/>
</dbReference>
<name>A0ABT1CJC5_9PROT</name>
<dbReference type="InterPro" id="IPR036388">
    <property type="entry name" value="WH-like_DNA-bd_sf"/>
</dbReference>
<dbReference type="InterPro" id="IPR000847">
    <property type="entry name" value="LysR_HTH_N"/>
</dbReference>
<keyword evidence="4" id="KW-0804">Transcription</keyword>
<evidence type="ECO:0000256" key="4">
    <source>
        <dbReference type="ARBA" id="ARBA00023163"/>
    </source>
</evidence>
<dbReference type="SUPFAM" id="SSF46785">
    <property type="entry name" value="Winged helix' DNA-binding domain"/>
    <property type="match status" value="1"/>
</dbReference>
<dbReference type="PANTHER" id="PTHR30419">
    <property type="entry name" value="HTH-TYPE TRANSCRIPTIONAL REGULATOR YBHD"/>
    <property type="match status" value="1"/>
</dbReference>
<accession>A0ABT1CJC5</accession>